<organism evidence="2">
    <name type="scientific">Kribbella sp. HUAS MG21</name>
    <dbReference type="NCBI Taxonomy" id="3160966"/>
    <lineage>
        <taxon>Bacteria</taxon>
        <taxon>Bacillati</taxon>
        <taxon>Actinomycetota</taxon>
        <taxon>Actinomycetes</taxon>
        <taxon>Propionibacteriales</taxon>
        <taxon>Kribbellaceae</taxon>
        <taxon>Kribbella</taxon>
    </lineage>
</organism>
<gene>
    <name evidence="2" type="ORF">ABN611_08845</name>
</gene>
<protein>
    <submittedName>
        <fullName evidence="2">GNAT family N-acetyltransferase</fullName>
        <ecNumber evidence="2">2.3.1.-</ecNumber>
    </submittedName>
</protein>
<dbReference type="InterPro" id="IPR000182">
    <property type="entry name" value="GNAT_dom"/>
</dbReference>
<sequence length="184" mass="20246">MTRIKQATPPDLDAFLDVLSAATARLHARGINQWPPRFAVSKVLPDIQAGRAYVVRDEQGGAVGTAILSEHGDSDFWTPDELAEPAYYVSKIATVDGYSGLGSALLDWCGREAARRGGTLLRLDAWRTNSDLQKYYLAQGFRHVRTVELPHRNSGALFERPARNVTTDAMRDHGLADASPTKVR</sequence>
<name>A0AAU7TIH7_9ACTN</name>
<keyword evidence="2" id="KW-0808">Transferase</keyword>
<accession>A0AAU7TIH7</accession>
<dbReference type="RefSeq" id="WP_350279321.1">
    <property type="nucleotide sequence ID" value="NZ_CP158165.1"/>
</dbReference>
<dbReference type="EC" id="2.3.1.-" evidence="2"/>
<proteinExistence type="predicted"/>
<dbReference type="PROSITE" id="PS51186">
    <property type="entry name" value="GNAT"/>
    <property type="match status" value="1"/>
</dbReference>
<reference evidence="2" key="1">
    <citation type="submission" date="2024-06" db="EMBL/GenBank/DDBJ databases">
        <title>Kribbella sp. strain HUAS MG21 genome sequences.</title>
        <authorList>
            <person name="Mo P."/>
        </authorList>
    </citation>
    <scope>NUCLEOTIDE SEQUENCE</scope>
    <source>
        <strain evidence="2">HUAS MG21</strain>
    </source>
</reference>
<dbReference type="Gene3D" id="3.40.630.30">
    <property type="match status" value="1"/>
</dbReference>
<dbReference type="AlphaFoldDB" id="A0AAU7TIH7"/>
<dbReference type="InterPro" id="IPR016181">
    <property type="entry name" value="Acyl_CoA_acyltransferase"/>
</dbReference>
<dbReference type="Pfam" id="PF00583">
    <property type="entry name" value="Acetyltransf_1"/>
    <property type="match status" value="1"/>
</dbReference>
<dbReference type="EMBL" id="CP158165">
    <property type="protein sequence ID" value="XBV26523.1"/>
    <property type="molecule type" value="Genomic_DNA"/>
</dbReference>
<dbReference type="GO" id="GO:0016747">
    <property type="term" value="F:acyltransferase activity, transferring groups other than amino-acyl groups"/>
    <property type="evidence" value="ECO:0007669"/>
    <property type="project" value="InterPro"/>
</dbReference>
<keyword evidence="2" id="KW-0012">Acyltransferase</keyword>
<feature type="domain" description="N-acetyltransferase" evidence="1">
    <location>
        <begin position="2"/>
        <end position="163"/>
    </location>
</feature>
<dbReference type="CDD" id="cd04301">
    <property type="entry name" value="NAT_SF"/>
    <property type="match status" value="1"/>
</dbReference>
<evidence type="ECO:0000259" key="1">
    <source>
        <dbReference type="PROSITE" id="PS51186"/>
    </source>
</evidence>
<dbReference type="SUPFAM" id="SSF55729">
    <property type="entry name" value="Acyl-CoA N-acyltransferases (Nat)"/>
    <property type="match status" value="1"/>
</dbReference>
<evidence type="ECO:0000313" key="2">
    <source>
        <dbReference type="EMBL" id="XBV26523.1"/>
    </source>
</evidence>